<reference evidence="3" key="1">
    <citation type="journal article" date="2021" name="Sci. Adv.">
        <title>The American lobster genome reveals insights on longevity, neural, and immune adaptations.</title>
        <authorList>
            <person name="Polinski J.M."/>
            <person name="Zimin A.V."/>
            <person name="Clark K.F."/>
            <person name="Kohn A.B."/>
            <person name="Sadowski N."/>
            <person name="Timp W."/>
            <person name="Ptitsyn A."/>
            <person name="Khanna P."/>
            <person name="Romanova D.Y."/>
            <person name="Williams P."/>
            <person name="Greenwood S.J."/>
            <person name="Moroz L.L."/>
            <person name="Walt D.R."/>
            <person name="Bodnar A.G."/>
        </authorList>
    </citation>
    <scope>NUCLEOTIDE SEQUENCE</scope>
    <source>
        <strain evidence="3">GMGI-L3</strain>
    </source>
</reference>
<dbReference type="Proteomes" id="UP000747542">
    <property type="component" value="Unassembled WGS sequence"/>
</dbReference>
<dbReference type="Pfam" id="PF13843">
    <property type="entry name" value="DDE_Tnp_1_7"/>
    <property type="match status" value="1"/>
</dbReference>
<organism evidence="3 4">
    <name type="scientific">Homarus americanus</name>
    <name type="common">American lobster</name>
    <dbReference type="NCBI Taxonomy" id="6706"/>
    <lineage>
        <taxon>Eukaryota</taxon>
        <taxon>Metazoa</taxon>
        <taxon>Ecdysozoa</taxon>
        <taxon>Arthropoda</taxon>
        <taxon>Crustacea</taxon>
        <taxon>Multicrustacea</taxon>
        <taxon>Malacostraca</taxon>
        <taxon>Eumalacostraca</taxon>
        <taxon>Eucarida</taxon>
        <taxon>Decapoda</taxon>
        <taxon>Pleocyemata</taxon>
        <taxon>Astacidea</taxon>
        <taxon>Nephropoidea</taxon>
        <taxon>Nephropidae</taxon>
        <taxon>Homarus</taxon>
    </lineage>
</organism>
<feature type="non-terminal residue" evidence="3">
    <location>
        <position position="1"/>
    </location>
</feature>
<evidence type="ECO:0000313" key="3">
    <source>
        <dbReference type="EMBL" id="KAG7173726.1"/>
    </source>
</evidence>
<proteinExistence type="predicted"/>
<dbReference type="EMBL" id="JAHLQT010009067">
    <property type="protein sequence ID" value="KAG7173726.1"/>
    <property type="molecule type" value="Genomic_DNA"/>
</dbReference>
<dbReference type="InterPro" id="IPR029526">
    <property type="entry name" value="PGBD"/>
</dbReference>
<dbReference type="AlphaFoldDB" id="A0A8J5N5D3"/>
<accession>A0A8J5N5D3</accession>
<keyword evidence="4" id="KW-1185">Reference proteome</keyword>
<sequence>MKHSMVEYRSKDIVFTTPVFAKYMSRDRFKLLLKYLHFADNTTLGLSDPLSKIWPVFTALKSKMKNLFLPIQNLILEKYGSVKSGVRDRAASQPHGPASLAAPNYKAHHYIKGMPPPEVPGSTRKHRVKGHCRC</sequence>
<name>A0A8J5N5D3_HOMAM</name>
<evidence type="ECO:0000313" key="4">
    <source>
        <dbReference type="Proteomes" id="UP000747542"/>
    </source>
</evidence>
<comment type="caution">
    <text evidence="3">The sequence shown here is derived from an EMBL/GenBank/DDBJ whole genome shotgun (WGS) entry which is preliminary data.</text>
</comment>
<evidence type="ECO:0000259" key="2">
    <source>
        <dbReference type="Pfam" id="PF13843"/>
    </source>
</evidence>
<feature type="compositionally biased region" description="Basic residues" evidence="1">
    <location>
        <begin position="123"/>
        <end position="134"/>
    </location>
</feature>
<protein>
    <submittedName>
        <fullName evidence="3">Putative PiggyBac transposable element-derived protein 4-like 25</fullName>
    </submittedName>
</protein>
<feature type="domain" description="PiggyBac transposable element-derived protein" evidence="2">
    <location>
        <begin position="15"/>
        <end position="78"/>
    </location>
</feature>
<gene>
    <name evidence="3" type="primary">PGBD4-L25</name>
    <name evidence="3" type="ORF">Hamer_G031538</name>
</gene>
<evidence type="ECO:0000256" key="1">
    <source>
        <dbReference type="SAM" id="MobiDB-lite"/>
    </source>
</evidence>
<feature type="region of interest" description="Disordered" evidence="1">
    <location>
        <begin position="115"/>
        <end position="134"/>
    </location>
</feature>